<dbReference type="Proteomes" id="UP000287394">
    <property type="component" value="Chromosome"/>
</dbReference>
<dbReference type="SUPFAM" id="SSF51126">
    <property type="entry name" value="Pectin lyase-like"/>
    <property type="match status" value="1"/>
</dbReference>
<reference evidence="2 3" key="1">
    <citation type="journal article" date="2019" name="Int. J. Syst. Evol. Microbiol.">
        <title>Capsulimonas corticalis gen. nov., sp. nov., an aerobic capsulated bacterium, of a novel bacterial order, Capsulimonadales ord. nov., of the class Armatimonadia of the phylum Armatimonadetes.</title>
        <authorList>
            <person name="Li J."/>
            <person name="Kudo C."/>
            <person name="Tonouchi A."/>
        </authorList>
    </citation>
    <scope>NUCLEOTIDE SEQUENCE [LARGE SCALE GENOMIC DNA]</scope>
    <source>
        <strain evidence="2 3">AX-7</strain>
    </source>
</reference>
<sequence length="781" mass="83702">MNSCLRGLMRWSASALLLLVLATGLWAQDMSPGYYDAGAPAYVDLWVNPVSGRDSNSGATRGAALQTVEAAWAKIPAQTALTKAYRILLTPGNYSESAMPSGNWFELRQGSFAHPVVIQAADGKHTVRLHAYLQFDHCSYLYLINLDFVTDRGYGGGGNVVHYSFCDHMLLRGCVLNGFDGAIRQPQETLKVNQVRYMYVEDCDISNAFWMGLDYVAVQYGHIVNNKIHDTDNDCLMVKGGSAYLRIEGNEVYNSAQCGLVAGQGTTFGFMVAPWLHYEVYDTKFVNNIVHDIQNAGIAARGVYNVLFAHNTLYRIGLDQVYGSGLILCSPGGRVCEGDLDICQRLHLAGGWGQTSIGDEAQCIPNRNVYIYNNIFYNPLGVRTLYGHFVIFGPQPAPPGTNIPGPVLSDDNLRIKGNIVWNGPSDLDLGLDDSSGAQPSNPTCNETLMRAQNAINTLQPQLVDPAHGNFRPLLGGSVFRAVSYPVPDFAGGDRQPRPLAPAGNLSNAVTRDISGRGRAGLCPPGAYAAVPGDFDGDGRPDLALENPATHAAGVWRLNGAVKYGDALFSAPLPADFHIAAIGDFNGDGQTDLVLENSATHAIRLWFMNRITRASEAIAPSLSAGWRIAGAADLNGDGRQDLILENAGTRQAGVWYMNGAVRIGGTVVSTPLPTGFRIAGAGDFNRDGRPDLLLENAQTHLATIWTMNGVTKTGETPVSPALPTGSSIAGVCDWDGDGCPDLTIFNPSTMTGAIWRMNGALRLTETPISPALAAGWRIAGAP</sequence>
<feature type="domain" description="Right handed beta helix" evidence="1">
    <location>
        <begin position="194"/>
        <end position="317"/>
    </location>
</feature>
<dbReference type="InterPro" id="IPR006626">
    <property type="entry name" value="PbH1"/>
</dbReference>
<dbReference type="PANTHER" id="PTHR46580">
    <property type="entry name" value="SENSOR KINASE-RELATED"/>
    <property type="match status" value="1"/>
</dbReference>
<organism evidence="2 3">
    <name type="scientific">Capsulimonas corticalis</name>
    <dbReference type="NCBI Taxonomy" id="2219043"/>
    <lineage>
        <taxon>Bacteria</taxon>
        <taxon>Bacillati</taxon>
        <taxon>Armatimonadota</taxon>
        <taxon>Armatimonadia</taxon>
        <taxon>Capsulimonadales</taxon>
        <taxon>Capsulimonadaceae</taxon>
        <taxon>Capsulimonas</taxon>
    </lineage>
</organism>
<gene>
    <name evidence="2" type="ORF">CCAX7_57800</name>
</gene>
<dbReference type="InterPro" id="IPR028994">
    <property type="entry name" value="Integrin_alpha_N"/>
</dbReference>
<keyword evidence="3" id="KW-1185">Reference proteome</keyword>
<dbReference type="Pfam" id="PF13229">
    <property type="entry name" value="Beta_helix"/>
    <property type="match status" value="1"/>
</dbReference>
<dbReference type="InterPro" id="IPR039448">
    <property type="entry name" value="Beta_helix"/>
</dbReference>
<protein>
    <recommendedName>
        <fullName evidence="1">Right handed beta helix domain-containing protein</fullName>
    </recommendedName>
</protein>
<dbReference type="EMBL" id="AP025739">
    <property type="protein sequence ID" value="BDI33729.1"/>
    <property type="molecule type" value="Genomic_DNA"/>
</dbReference>
<evidence type="ECO:0000313" key="2">
    <source>
        <dbReference type="EMBL" id="BDI33729.1"/>
    </source>
</evidence>
<dbReference type="RefSeq" id="WP_119322934.1">
    <property type="nucleotide sequence ID" value="NZ_AP025739.1"/>
</dbReference>
<dbReference type="InterPro" id="IPR011050">
    <property type="entry name" value="Pectin_lyase_fold/virulence"/>
</dbReference>
<dbReference type="InterPro" id="IPR013517">
    <property type="entry name" value="FG-GAP"/>
</dbReference>
<dbReference type="AlphaFoldDB" id="A0A402D0A1"/>
<accession>A0A402D0A1</accession>
<evidence type="ECO:0000259" key="1">
    <source>
        <dbReference type="Pfam" id="PF13229"/>
    </source>
</evidence>
<evidence type="ECO:0000313" key="3">
    <source>
        <dbReference type="Proteomes" id="UP000287394"/>
    </source>
</evidence>
<dbReference type="KEGG" id="ccot:CCAX7_57800"/>
<dbReference type="Pfam" id="PF13517">
    <property type="entry name" value="FG-GAP_3"/>
    <property type="match status" value="2"/>
</dbReference>
<dbReference type="Gene3D" id="2.130.10.130">
    <property type="entry name" value="Integrin alpha, N-terminal"/>
    <property type="match status" value="2"/>
</dbReference>
<name>A0A402D0A1_9BACT</name>
<dbReference type="SUPFAM" id="SSF69318">
    <property type="entry name" value="Integrin alpha N-terminal domain"/>
    <property type="match status" value="1"/>
</dbReference>
<dbReference type="PANTHER" id="PTHR46580:SF2">
    <property type="entry name" value="MAM DOMAIN-CONTAINING PROTEIN"/>
    <property type="match status" value="1"/>
</dbReference>
<dbReference type="Gene3D" id="2.160.20.10">
    <property type="entry name" value="Single-stranded right-handed beta-helix, Pectin lyase-like"/>
    <property type="match status" value="1"/>
</dbReference>
<dbReference type="OrthoDB" id="502520at2"/>
<proteinExistence type="predicted"/>
<dbReference type="SMART" id="SM00710">
    <property type="entry name" value="PbH1"/>
    <property type="match status" value="5"/>
</dbReference>
<dbReference type="InterPro" id="IPR012334">
    <property type="entry name" value="Pectin_lyas_fold"/>
</dbReference>